<gene>
    <name evidence="1" type="ORF">THRCLA_06448</name>
</gene>
<reference evidence="1 2" key="1">
    <citation type="journal article" date="2014" name="Genome Biol. Evol.">
        <title>The secreted proteins of Achlya hypogyna and Thraustotheca clavata identify the ancestral oomycete secretome and reveal gene acquisitions by horizontal gene transfer.</title>
        <authorList>
            <person name="Misner I."/>
            <person name="Blouin N."/>
            <person name="Leonard G."/>
            <person name="Richards T.A."/>
            <person name="Lane C.E."/>
        </authorList>
    </citation>
    <scope>NUCLEOTIDE SEQUENCE [LARGE SCALE GENOMIC DNA]</scope>
    <source>
        <strain evidence="1 2">ATCC 34112</strain>
    </source>
</reference>
<protein>
    <submittedName>
        <fullName evidence="1">Uncharacterized protein</fullName>
    </submittedName>
</protein>
<dbReference type="EMBL" id="JNBS01001795">
    <property type="protein sequence ID" value="OQR99609.1"/>
    <property type="molecule type" value="Genomic_DNA"/>
</dbReference>
<keyword evidence="2" id="KW-1185">Reference proteome</keyword>
<organism evidence="1 2">
    <name type="scientific">Thraustotheca clavata</name>
    <dbReference type="NCBI Taxonomy" id="74557"/>
    <lineage>
        <taxon>Eukaryota</taxon>
        <taxon>Sar</taxon>
        <taxon>Stramenopiles</taxon>
        <taxon>Oomycota</taxon>
        <taxon>Saprolegniomycetes</taxon>
        <taxon>Saprolegniales</taxon>
        <taxon>Achlyaceae</taxon>
        <taxon>Thraustotheca</taxon>
    </lineage>
</organism>
<comment type="caution">
    <text evidence="1">The sequence shown here is derived from an EMBL/GenBank/DDBJ whole genome shotgun (WGS) entry which is preliminary data.</text>
</comment>
<dbReference type="OrthoDB" id="79522at2759"/>
<accession>A0A1V9ZNQ4</accession>
<sequence length="193" mass="22430">MSAKGSKYKTNEEPEDLGRCTYKFGKCMNPRTRKINGELHSLCSMHRLRQNAHQLKSDRKRREKQRALELNEMMLKHEACITENGGSCQMLYDLKKDVEQLIQLVKMVLVHVNDVNVDTCWSLLSLQEYKPKIDPEPTTNVMQTSNEYPSQIHPSNDATKYEWPILKKPHEADSTYVLPSLVENIPEYHTQLV</sequence>
<proteinExistence type="predicted"/>
<dbReference type="Proteomes" id="UP000243217">
    <property type="component" value="Unassembled WGS sequence"/>
</dbReference>
<dbReference type="AlphaFoldDB" id="A0A1V9ZNQ4"/>
<evidence type="ECO:0000313" key="2">
    <source>
        <dbReference type="Proteomes" id="UP000243217"/>
    </source>
</evidence>
<evidence type="ECO:0000313" key="1">
    <source>
        <dbReference type="EMBL" id="OQR99609.1"/>
    </source>
</evidence>
<name>A0A1V9ZNQ4_9STRA</name>